<dbReference type="InterPro" id="IPR008688">
    <property type="entry name" value="ATP_synth_Bsub_B/MI25"/>
</dbReference>
<comment type="caution">
    <text evidence="11">The sequence shown here is derived from an EMBL/GenBank/DDBJ whole genome shotgun (WGS) entry which is preliminary data.</text>
</comment>
<reference evidence="11 12" key="1">
    <citation type="submission" date="2019-02" db="EMBL/GenBank/DDBJ databases">
        <title>Genome sequencing of the rare red list fungi Dentipellis fragilis.</title>
        <authorList>
            <person name="Buettner E."/>
            <person name="Kellner H."/>
        </authorList>
    </citation>
    <scope>NUCLEOTIDE SEQUENCE [LARGE SCALE GENOMIC DNA]</scope>
    <source>
        <strain evidence="11 12">DSM 105465</strain>
    </source>
</reference>
<keyword evidence="5" id="KW-0375">Hydrogen ion transport</keyword>
<proteinExistence type="predicted"/>
<keyword evidence="12" id="KW-1185">Reference proteome</keyword>
<dbReference type="GO" id="GO:0005743">
    <property type="term" value="C:mitochondrial inner membrane"/>
    <property type="evidence" value="ECO:0007669"/>
    <property type="project" value="UniProtKB-SubCell"/>
</dbReference>
<sequence length="570" mass="62616">MQLFAERAYFSPSVPRHAPRLWADHGGIIARSSSKEQCSSSAGPAAFVFCHGLADPWVGRLSAQPVVVFDAGWIVRSVREGFRVPLAPYVLDGAFSCAIPRIRDTRLAFGVCLIRVLIEHYVLGESGATTSRKRLAAPVGGAPSRSKRPVQETSSPEQEPRPKKRARIHPPQPPLGSKNTRIQLPLSSTLAHAGHLHAGATTTTPRPVRHLDLTAELSRFHQTRRFSRYSRPSVRSAKLLVILRNADKTGTPKMKGRKNRKALARPLDPLALTALIEYAFITLVGSPVAMFCNADICFSEDFQIEPACPLLSSLSILHGIQSRSQLAQGIRRARAPPGGRRPPPPHAGVRISAVFVSRVRAMSSSNQQPPAERASEIINKLPSSPNLITKTGAAILGSGLIATAISQELYVMNEETVIAVGYLILFAYIAKIIRTPYKEWAEGHITRIKGVLDRSRAEHTEAVKERIDSVQQMKDVVSLTEGLFSLSKETAQLEADIFVQRQQAALATEVKTVLDSWVRYEQQEKENEQALLVKTVVDNVLKNLSDDKTQKDVLSWAVAEVEQLVKAKAI</sequence>
<keyword evidence="9" id="KW-0472">Membrane</keyword>
<dbReference type="GO" id="GO:0045259">
    <property type="term" value="C:proton-transporting ATP synthase complex"/>
    <property type="evidence" value="ECO:0007669"/>
    <property type="project" value="UniProtKB-KW"/>
</dbReference>
<evidence type="ECO:0000256" key="3">
    <source>
        <dbReference type="ARBA" id="ARBA00022448"/>
    </source>
</evidence>
<dbReference type="PANTHER" id="PTHR12733:SF3">
    <property type="entry name" value="ATP SYNTHASE F(0) COMPLEX SUBUNIT B1, MITOCHONDRIAL"/>
    <property type="match status" value="1"/>
</dbReference>
<keyword evidence="6" id="KW-0999">Mitochondrion inner membrane</keyword>
<evidence type="ECO:0000313" key="11">
    <source>
        <dbReference type="EMBL" id="TFY55693.1"/>
    </source>
</evidence>
<accession>A0A4Y9Y1T0</accession>
<dbReference type="PANTHER" id="PTHR12733">
    <property type="entry name" value="MITOCHONDRIAL ATP SYNTHASE B CHAIN"/>
    <property type="match status" value="1"/>
</dbReference>
<dbReference type="STRING" id="205917.A0A4Y9Y1T0"/>
<feature type="region of interest" description="Disordered" evidence="10">
    <location>
        <begin position="132"/>
        <end position="180"/>
    </location>
</feature>
<dbReference type="Pfam" id="PF05405">
    <property type="entry name" value="Mt_ATP-synt_B"/>
    <property type="match status" value="1"/>
</dbReference>
<name>A0A4Y9Y1T0_9AGAM</name>
<dbReference type="Proteomes" id="UP000298327">
    <property type="component" value="Unassembled WGS sequence"/>
</dbReference>
<organism evidence="11 12">
    <name type="scientific">Dentipellis fragilis</name>
    <dbReference type="NCBI Taxonomy" id="205917"/>
    <lineage>
        <taxon>Eukaryota</taxon>
        <taxon>Fungi</taxon>
        <taxon>Dikarya</taxon>
        <taxon>Basidiomycota</taxon>
        <taxon>Agaricomycotina</taxon>
        <taxon>Agaricomycetes</taxon>
        <taxon>Russulales</taxon>
        <taxon>Hericiaceae</taxon>
        <taxon>Dentipellis</taxon>
    </lineage>
</organism>
<gene>
    <name evidence="11" type="ORF">EVG20_g9225</name>
</gene>
<evidence type="ECO:0000256" key="4">
    <source>
        <dbReference type="ARBA" id="ARBA00022547"/>
    </source>
</evidence>
<evidence type="ECO:0000256" key="6">
    <source>
        <dbReference type="ARBA" id="ARBA00022792"/>
    </source>
</evidence>
<keyword evidence="7" id="KW-0406">Ion transport</keyword>
<protein>
    <recommendedName>
        <fullName evidence="2">ATP synthase subunit 4, mitochondrial</fullName>
    </recommendedName>
</protein>
<keyword evidence="4" id="KW-0138">CF(0)</keyword>
<dbReference type="EMBL" id="SEOQ01000892">
    <property type="protein sequence ID" value="TFY55693.1"/>
    <property type="molecule type" value="Genomic_DNA"/>
</dbReference>
<dbReference type="SUPFAM" id="SSF161060">
    <property type="entry name" value="ATP synthase B chain-like"/>
    <property type="match status" value="1"/>
</dbReference>
<evidence type="ECO:0000313" key="12">
    <source>
        <dbReference type="Proteomes" id="UP000298327"/>
    </source>
</evidence>
<keyword evidence="8" id="KW-0496">Mitochondrion</keyword>
<comment type="subcellular location">
    <subcellularLocation>
        <location evidence="1">Mitochondrion inner membrane</location>
    </subcellularLocation>
</comment>
<dbReference type="Gene3D" id="1.20.5.2210">
    <property type="match status" value="1"/>
</dbReference>
<evidence type="ECO:0000256" key="1">
    <source>
        <dbReference type="ARBA" id="ARBA00004273"/>
    </source>
</evidence>
<dbReference type="OrthoDB" id="67388at2759"/>
<keyword evidence="3" id="KW-0813">Transport</keyword>
<dbReference type="GO" id="GO:0046933">
    <property type="term" value="F:proton-transporting ATP synthase activity, rotational mechanism"/>
    <property type="evidence" value="ECO:0007669"/>
    <property type="project" value="TreeGrafter"/>
</dbReference>
<evidence type="ECO:0000256" key="7">
    <source>
        <dbReference type="ARBA" id="ARBA00023065"/>
    </source>
</evidence>
<evidence type="ECO:0000256" key="9">
    <source>
        <dbReference type="ARBA" id="ARBA00023136"/>
    </source>
</evidence>
<evidence type="ECO:0000256" key="5">
    <source>
        <dbReference type="ARBA" id="ARBA00022781"/>
    </source>
</evidence>
<evidence type="ECO:0000256" key="10">
    <source>
        <dbReference type="SAM" id="MobiDB-lite"/>
    </source>
</evidence>
<evidence type="ECO:0000256" key="8">
    <source>
        <dbReference type="ARBA" id="ARBA00023128"/>
    </source>
</evidence>
<dbReference type="InterPro" id="IPR013837">
    <property type="entry name" value="ATP_synth_F0_suB"/>
</dbReference>
<evidence type="ECO:0000256" key="2">
    <source>
        <dbReference type="ARBA" id="ARBA00014182"/>
    </source>
</evidence>
<dbReference type="AlphaFoldDB" id="A0A4Y9Y1T0"/>